<keyword evidence="1" id="KW-0175">Coiled coil</keyword>
<evidence type="ECO:0000259" key="3">
    <source>
        <dbReference type="Pfam" id="PF13976"/>
    </source>
</evidence>
<feature type="domain" description="Retrovirus-related Pol polyprotein from transposon TNT 1-94-like beta-barrel" evidence="4">
    <location>
        <begin position="601"/>
        <end position="646"/>
    </location>
</feature>
<comment type="caution">
    <text evidence="5">The sequence shown here is derived from an EMBL/GenBank/DDBJ whole genome shotgun (WGS) entry which is preliminary data.</text>
</comment>
<evidence type="ECO:0008006" key="6">
    <source>
        <dbReference type="Google" id="ProtNLM"/>
    </source>
</evidence>
<evidence type="ECO:0000259" key="4">
    <source>
        <dbReference type="Pfam" id="PF22936"/>
    </source>
</evidence>
<dbReference type="Pfam" id="PF13976">
    <property type="entry name" value="gag_pre-integrs"/>
    <property type="match status" value="1"/>
</dbReference>
<gene>
    <name evidence="5" type="ORF">Tci_016241</name>
</gene>
<dbReference type="CDD" id="cd09272">
    <property type="entry name" value="RNase_HI_RT_Ty1"/>
    <property type="match status" value="1"/>
</dbReference>
<sequence length="912" mass="103358">MDESISWDQKCKSSKELFKIKRSVGTIFDGVEHCKETIAKRTYFGHIDPFIQSTIESNLCPEIRKINADLEKFHVCLKEEMVADMRYFNSLELKVDSLKSQLETQKTQFLMRSIDFQGNITMKDFSKSKSVTKNNVSNDFSKPITAQILPPNKKSILKNTNVLAPGMYKLHTESIQTRTTQLPQDSRKTNKRVSFSTDVIPTTSVSRPKLKSNPMEDRVLLNNSQGKKQEVEDHHRNVKFSKNKTSVTACNDSLKAKTSNVNFVCATSGKCVLNDKHDMCVLKSLDGVNSRTKMPIAVPVSTREPKRTVNQSVAKPLRKTIASEPNQKPRNTTRKLYERISKACSWWYPKFTPSGYNWKPNSKIGNVKPNVSMPLGNASRTANVLDPMNSRCSTVSNTTLSSNSFVARRDYPIHRTVKFGNDQIAPILGYGDLGNDLLTGSRGTDLYSITLQDTNSSNLICLMAKATSSQAWLWHRRLSHLNFDTINLLSKNDIVTKIELALEQLQQGVSNDVLNDKKTFQRSRMTRTVKVDRTFFRCGDPNHLFGECPEPPKDKNQRAFFRGSWSDSGEEDDEKVNNETCLVAQASSEICLGVDLEPDEWIKDSGCSKHMMGNRKLFSSYKAYNGGNVIFGSDLRGNIIGKGQICDNKCRVTFPKHDSEITKDGKVIGRESLNVTFDETPPPSKISPLVDDDLDEEEAIRATEKKNLENVVEDETLEIDEIVNIKESRNHPLENVIGNLNQRTLSFINEEVYVAQPLGFIDFEKLDHVCKLKKALYGLTQALKAWYDRLKAFLVKHEYKMRMIDNTLFTKKKSLNLIIVQIYVDDIIFGSTCQDKCDEFAKIMHDEFEMSMMVYADSDHAVDYVDRKSTSGIRTFVGCCLTSWFSKKQTTLAISTTEAEYVRARKACQSLV</sequence>
<evidence type="ECO:0000313" key="5">
    <source>
        <dbReference type="EMBL" id="GEU44263.1"/>
    </source>
</evidence>
<organism evidence="5">
    <name type="scientific">Tanacetum cinerariifolium</name>
    <name type="common">Dalmatian daisy</name>
    <name type="synonym">Chrysanthemum cinerariifolium</name>
    <dbReference type="NCBI Taxonomy" id="118510"/>
    <lineage>
        <taxon>Eukaryota</taxon>
        <taxon>Viridiplantae</taxon>
        <taxon>Streptophyta</taxon>
        <taxon>Embryophyta</taxon>
        <taxon>Tracheophyta</taxon>
        <taxon>Spermatophyta</taxon>
        <taxon>Magnoliopsida</taxon>
        <taxon>eudicotyledons</taxon>
        <taxon>Gunneridae</taxon>
        <taxon>Pentapetalae</taxon>
        <taxon>asterids</taxon>
        <taxon>campanulids</taxon>
        <taxon>Asterales</taxon>
        <taxon>Asteraceae</taxon>
        <taxon>Asteroideae</taxon>
        <taxon>Anthemideae</taxon>
        <taxon>Anthemidinae</taxon>
        <taxon>Tanacetum</taxon>
    </lineage>
</organism>
<evidence type="ECO:0000259" key="2">
    <source>
        <dbReference type="Pfam" id="PF07727"/>
    </source>
</evidence>
<protein>
    <recommendedName>
        <fullName evidence="6">Retrovirus-related Pol polyprotein from transposon TNT 1-94</fullName>
    </recommendedName>
</protein>
<proteinExistence type="predicted"/>
<dbReference type="InterPro" id="IPR013103">
    <property type="entry name" value="RVT_2"/>
</dbReference>
<reference evidence="5" key="1">
    <citation type="journal article" date="2019" name="Sci. Rep.">
        <title>Draft genome of Tanacetum cinerariifolium, the natural source of mosquito coil.</title>
        <authorList>
            <person name="Yamashiro T."/>
            <person name="Shiraishi A."/>
            <person name="Satake H."/>
            <person name="Nakayama K."/>
        </authorList>
    </citation>
    <scope>NUCLEOTIDE SEQUENCE</scope>
</reference>
<accession>A0A6L2K4K3</accession>
<feature type="domain" description="Reverse transcriptase Ty1/copia-type" evidence="2">
    <location>
        <begin position="748"/>
        <end position="854"/>
    </location>
</feature>
<dbReference type="InterPro" id="IPR025724">
    <property type="entry name" value="GAG-pre-integrase_dom"/>
</dbReference>
<name>A0A6L2K4K3_TANCI</name>
<dbReference type="AlphaFoldDB" id="A0A6L2K4K3"/>
<dbReference type="Pfam" id="PF07727">
    <property type="entry name" value="RVT_2"/>
    <property type="match status" value="1"/>
</dbReference>
<feature type="domain" description="GAG-pre-integrase" evidence="3">
    <location>
        <begin position="446"/>
        <end position="498"/>
    </location>
</feature>
<dbReference type="Pfam" id="PF22936">
    <property type="entry name" value="Pol_BBD"/>
    <property type="match status" value="1"/>
</dbReference>
<evidence type="ECO:0000256" key="1">
    <source>
        <dbReference type="SAM" id="Coils"/>
    </source>
</evidence>
<dbReference type="EMBL" id="BKCJ010001821">
    <property type="protein sequence ID" value="GEU44263.1"/>
    <property type="molecule type" value="Genomic_DNA"/>
</dbReference>
<feature type="coiled-coil region" evidence="1">
    <location>
        <begin position="694"/>
        <end position="725"/>
    </location>
</feature>
<dbReference type="InterPro" id="IPR054722">
    <property type="entry name" value="PolX-like_BBD"/>
</dbReference>